<evidence type="ECO:0000313" key="1">
    <source>
        <dbReference type="EMBL" id="SVA76739.1"/>
    </source>
</evidence>
<proteinExistence type="predicted"/>
<dbReference type="InterPro" id="IPR054207">
    <property type="entry name" value="DUF6913"/>
</dbReference>
<protein>
    <submittedName>
        <fullName evidence="1">Uncharacterized protein</fullName>
    </submittedName>
</protein>
<reference evidence="1" key="1">
    <citation type="submission" date="2018-05" db="EMBL/GenBank/DDBJ databases">
        <authorList>
            <person name="Lanie J.A."/>
            <person name="Ng W.-L."/>
            <person name="Kazmierczak K.M."/>
            <person name="Andrzejewski T.M."/>
            <person name="Davidsen T.M."/>
            <person name="Wayne K.J."/>
            <person name="Tettelin H."/>
            <person name="Glass J.I."/>
            <person name="Rusch D."/>
            <person name="Podicherti R."/>
            <person name="Tsui H.-C.T."/>
            <person name="Winkler M.E."/>
        </authorList>
    </citation>
    <scope>NUCLEOTIDE SEQUENCE</scope>
</reference>
<dbReference type="Pfam" id="PF21857">
    <property type="entry name" value="DUF6913"/>
    <property type="match status" value="1"/>
</dbReference>
<sequence>MDIPWRFQCLMAWHYLTKTFAKGDPKIRITKKGSGADAILFLLPADAVNAQIAAYFVKRDLEKETRTIRYVVHQSGLIYYPEQLKPSIITYNDEDLNWWGVIANPSVLDRVKSVRYDAMVDLNQEFHPAMAMMILELEIPIKIGFQSDLADKLYSLIIQRADSGFFENNYHTIEQILGLS</sequence>
<accession>A0A381YI74</accession>
<dbReference type="EMBL" id="UINC01018299">
    <property type="protein sequence ID" value="SVA76739.1"/>
    <property type="molecule type" value="Genomic_DNA"/>
</dbReference>
<name>A0A381YI74_9ZZZZ</name>
<dbReference type="AlphaFoldDB" id="A0A381YI74"/>
<organism evidence="1">
    <name type="scientific">marine metagenome</name>
    <dbReference type="NCBI Taxonomy" id="408172"/>
    <lineage>
        <taxon>unclassified sequences</taxon>
        <taxon>metagenomes</taxon>
        <taxon>ecological metagenomes</taxon>
    </lineage>
</organism>
<gene>
    <name evidence="1" type="ORF">METZ01_LOCUS129593</name>
</gene>